<comment type="caution">
    <text evidence="2">The sequence shown here is derived from an EMBL/GenBank/DDBJ whole genome shotgun (WGS) entry which is preliminary data.</text>
</comment>
<evidence type="ECO:0000313" key="2">
    <source>
        <dbReference type="EMBL" id="KAL2820266.1"/>
    </source>
</evidence>
<organism evidence="2 3">
    <name type="scientific">Aspergillus granulosus</name>
    <dbReference type="NCBI Taxonomy" id="176169"/>
    <lineage>
        <taxon>Eukaryota</taxon>
        <taxon>Fungi</taxon>
        <taxon>Dikarya</taxon>
        <taxon>Ascomycota</taxon>
        <taxon>Pezizomycotina</taxon>
        <taxon>Eurotiomycetes</taxon>
        <taxon>Eurotiomycetidae</taxon>
        <taxon>Eurotiales</taxon>
        <taxon>Aspergillaceae</taxon>
        <taxon>Aspergillus</taxon>
        <taxon>Aspergillus subgen. Nidulantes</taxon>
    </lineage>
</organism>
<sequence>MAQNKTKLIASEAARMLDNAKIPCILVGWLATNLAGVETNSLEVELVIPDDKLQAANAVFAAANFEPCRDSTCNELKVRRRRIESPERLHYHPVPAWHTHLDSARYTLSLFLKSDILWWLPDFPLGSPAANDPHLTVSTNPNLPLPAVSGQWGNLHPIKILNPNSFTEAAILLFCRNARHGERLGRVYSYMLAAMSESELTGDKSKKVTRHLRPEFQPAWDCLNGWSPEDTDPNSEMKRLRERLIARGALGTLPPEHAPGGEANKETASRPFPLLRELNRRRGGCSLEDGINALH</sequence>
<protein>
    <submittedName>
        <fullName evidence="2">Uncharacterized protein</fullName>
    </submittedName>
</protein>
<evidence type="ECO:0000313" key="3">
    <source>
        <dbReference type="Proteomes" id="UP001610334"/>
    </source>
</evidence>
<keyword evidence="3" id="KW-1185">Reference proteome</keyword>
<name>A0ABR4HXP7_9EURO</name>
<dbReference type="Proteomes" id="UP001610334">
    <property type="component" value="Unassembled WGS sequence"/>
</dbReference>
<gene>
    <name evidence="2" type="ORF">BJX63DRAFT_310239</name>
</gene>
<dbReference type="EMBL" id="JBFXLT010000007">
    <property type="protein sequence ID" value="KAL2820266.1"/>
    <property type="molecule type" value="Genomic_DNA"/>
</dbReference>
<reference evidence="2 3" key="1">
    <citation type="submission" date="2024-07" db="EMBL/GenBank/DDBJ databases">
        <title>Section-level genome sequencing and comparative genomics of Aspergillus sections Usti and Cavernicolus.</title>
        <authorList>
            <consortium name="Lawrence Berkeley National Laboratory"/>
            <person name="Nybo J.L."/>
            <person name="Vesth T.C."/>
            <person name="Theobald S."/>
            <person name="Frisvad J.C."/>
            <person name="Larsen T.O."/>
            <person name="Kjaerboelling I."/>
            <person name="Rothschild-Mancinelli K."/>
            <person name="Lyhne E.K."/>
            <person name="Kogle M.E."/>
            <person name="Barry K."/>
            <person name="Clum A."/>
            <person name="Na H."/>
            <person name="Ledsgaard L."/>
            <person name="Lin J."/>
            <person name="Lipzen A."/>
            <person name="Kuo A."/>
            <person name="Riley R."/>
            <person name="Mondo S."/>
            <person name="Labutti K."/>
            <person name="Haridas S."/>
            <person name="Pangalinan J."/>
            <person name="Salamov A.A."/>
            <person name="Simmons B.A."/>
            <person name="Magnuson J.K."/>
            <person name="Chen J."/>
            <person name="Drula E."/>
            <person name="Henrissat B."/>
            <person name="Wiebenga A."/>
            <person name="Lubbers R.J."/>
            <person name="Gomes A.C."/>
            <person name="Makela M.R."/>
            <person name="Stajich J."/>
            <person name="Grigoriev I.V."/>
            <person name="Mortensen U.H."/>
            <person name="De Vries R.P."/>
            <person name="Baker S.E."/>
            <person name="Andersen M.R."/>
        </authorList>
    </citation>
    <scope>NUCLEOTIDE SEQUENCE [LARGE SCALE GENOMIC DNA]</scope>
    <source>
        <strain evidence="2 3">CBS 588.65</strain>
    </source>
</reference>
<proteinExistence type="predicted"/>
<feature type="region of interest" description="Disordered" evidence="1">
    <location>
        <begin position="249"/>
        <end position="273"/>
    </location>
</feature>
<evidence type="ECO:0000256" key="1">
    <source>
        <dbReference type="SAM" id="MobiDB-lite"/>
    </source>
</evidence>
<accession>A0ABR4HXP7</accession>